<accession>I1XLM0</accession>
<keyword evidence="1" id="KW-1133">Transmembrane helix</keyword>
<dbReference type="EMBL" id="CP003390">
    <property type="protein sequence ID" value="AFI85289.1"/>
    <property type="molecule type" value="Genomic_DNA"/>
</dbReference>
<dbReference type="OrthoDB" id="7059230at2"/>
<keyword evidence="3" id="KW-1185">Reference proteome</keyword>
<reference evidence="2 3" key="2">
    <citation type="journal article" date="2013" name="Int. J. Syst. Evol. Microbiol.">
        <title>Methylophaga nitratireducenticrescens sp. nov. and Methylophaga frappieri sp. nov., isolated from the biofilm of the methanol-fed denitrification system treating the seawater at the Montreal Biodome.</title>
        <authorList>
            <person name="Villeneuve C."/>
            <person name="Martineau C."/>
            <person name="Mauffrey F."/>
            <person name="Villemur R."/>
        </authorList>
    </citation>
    <scope>NUCLEOTIDE SEQUENCE [LARGE SCALE GENOMIC DNA]</scope>
    <source>
        <strain evidence="2 3">JAM1</strain>
    </source>
</reference>
<gene>
    <name evidence="2" type="ordered locus">Q7A_2489</name>
</gene>
<proteinExistence type="predicted"/>
<dbReference type="HOGENOM" id="CLU_061990_0_0_6"/>
<dbReference type="AlphaFoldDB" id="I1XLM0"/>
<dbReference type="Proteomes" id="UP000009144">
    <property type="component" value="Chromosome"/>
</dbReference>
<name>I1XLM0_METNJ</name>
<organism evidence="2 3">
    <name type="scientific">Methylophaga nitratireducenticrescens</name>
    <dbReference type="NCBI Taxonomy" id="754476"/>
    <lineage>
        <taxon>Bacteria</taxon>
        <taxon>Pseudomonadati</taxon>
        <taxon>Pseudomonadota</taxon>
        <taxon>Gammaproteobacteria</taxon>
        <taxon>Thiotrichales</taxon>
        <taxon>Piscirickettsiaceae</taxon>
        <taxon>Methylophaga</taxon>
    </lineage>
</organism>
<feature type="transmembrane region" description="Helical" evidence="1">
    <location>
        <begin position="28"/>
        <end position="49"/>
    </location>
</feature>
<dbReference type="KEGG" id="mej:Q7A_2489"/>
<sequence length="378" mass="42519">MWHLDSHAVMTGSFASGQQIKMNSSQRILLWIVSVLAIVAALYFLSPLLDSLVPAEKHLVDDHDDNDSDDEVENHQFALSVELTEAAQKMASIESQTLMESFYTPEIRAMAVVIPTRELQLAHSRCSEAKMNLRMAKVNQQGMSKELSRLKTLQQATGSVASKEVNYAQTNLSLAQAESELKQQLVDNCHAEVRQQWPQPVADWIINGGEQFNLLMSRKQTLLKVTLPPKQSLSQRVDTLRWQQTNQQHNVGQAQRLAAAISVDPVLSGETWFFLNKSSSLQEGAKLQVWVPTEQGAFSAVLIPYQSVVWYAGQPWAYLRMDDQRFQRISLLNGHDSVEGIYLQEGFHPGDAVVTSGAQTLLSEEFKWQIHDEDDDDD</sequence>
<keyword evidence="1" id="KW-0472">Membrane</keyword>
<reference evidence="2 3" key="1">
    <citation type="journal article" date="2012" name="J. Bacteriol.">
        <title>Complete genome sequences of Methylophaga sp. strain JAM1 and Methylophaga sp. strain JAM7.</title>
        <authorList>
            <person name="Villeneuve C."/>
            <person name="Martineau C."/>
            <person name="Mauffrey F."/>
            <person name="Villemur R."/>
        </authorList>
    </citation>
    <scope>NUCLEOTIDE SEQUENCE [LARGE SCALE GENOMIC DNA]</scope>
    <source>
        <strain evidence="2 3">JAM1</strain>
    </source>
</reference>
<protein>
    <recommendedName>
        <fullName evidence="4">RND efflux pump membrane fusion protein barrel-sandwich domain-containing protein</fullName>
    </recommendedName>
</protein>
<evidence type="ECO:0000256" key="1">
    <source>
        <dbReference type="SAM" id="Phobius"/>
    </source>
</evidence>
<evidence type="ECO:0008006" key="4">
    <source>
        <dbReference type="Google" id="ProtNLM"/>
    </source>
</evidence>
<dbReference type="RefSeq" id="WP_014707653.1">
    <property type="nucleotide sequence ID" value="NC_017857.3"/>
</dbReference>
<evidence type="ECO:0000313" key="3">
    <source>
        <dbReference type="Proteomes" id="UP000009144"/>
    </source>
</evidence>
<dbReference type="STRING" id="754476.Q7A_2489"/>
<keyword evidence="1" id="KW-0812">Transmembrane</keyword>
<dbReference type="eggNOG" id="COG0845">
    <property type="taxonomic scope" value="Bacteria"/>
</dbReference>
<dbReference type="Gene3D" id="2.40.420.20">
    <property type="match status" value="1"/>
</dbReference>
<dbReference type="PATRIC" id="fig|754476.3.peg.2451"/>
<evidence type="ECO:0000313" key="2">
    <source>
        <dbReference type="EMBL" id="AFI85289.1"/>
    </source>
</evidence>